<dbReference type="AlphaFoldDB" id="J9GJ48"/>
<accession>J9GJ48</accession>
<evidence type="ECO:0000256" key="1">
    <source>
        <dbReference type="SAM" id="Phobius"/>
    </source>
</evidence>
<feature type="transmembrane region" description="Helical" evidence="1">
    <location>
        <begin position="206"/>
        <end position="227"/>
    </location>
</feature>
<dbReference type="Gene3D" id="1.25.40.10">
    <property type="entry name" value="Tetratricopeptide repeat domain"/>
    <property type="match status" value="1"/>
</dbReference>
<feature type="transmembrane region" description="Helical" evidence="1">
    <location>
        <begin position="263"/>
        <end position="280"/>
    </location>
</feature>
<sequence length="733" mass="82004">MFETKQENSPLQEARQLIDEQNYQAAVDLLTAHLQQSPDDYEAQFHLARAYVMLQDYTHSFEWCKKAADEGQLPIAWAFLALHYCEGTGCVKSGPDALHYVNLAAASEDPAVQHDVHLCRGVMHYTGVGVTRNIPEAYRQFAAISDNSLADQYIAQIQEKYPVMENGEIDLSQRKRSKWATAALVIMLLHNLILAIGCFAGEGDGLSWVDGLLSLFLVVPAAGVLAWQSWAFKGLLAVAAAIIPVTMLCVAFDFSSFALTLNAFYYPLAAATLLIRRNGFAHPWCSLSGKPDNGSNPLRRLLDIVMCYGEGNAFQHESAETKVFEKNLRMATGIVGVLGLWAGISLMLSDIGWDVEWNIFKSPGLWMFFSFIGFFLQFFDWQHTSYEHVTEVTYADGSKKRYKSRDIMDTMEGQFLMPLLSHLIFIPAMYGAMIYYVLMAILALISSLVPYVAGAAALGSIYGFFLCGQKLAQRKFRSYLLIAVGVVFGLIYVSAIGYTMSGDDTPVSAVDKQEAKQFVLCTGNEVNLRQSPSPSSARLFAEPSCSGRLYFNASPSSDEYPYQLSQGSIVERVGESGEWYQVRVSGTRAYALKKYFKAINPASVEVGLKQVPWMSTHALQRSSGDYKGKVVYYSEDEMESATDFYVGTMEGEHIHFYQHALLPWDGQQVQYDANQYKAIYPDCPMKKGADGAEVIDLQKLSDKKLKQFFAQGEAVNVRAYYFKETNEFLWIYE</sequence>
<proteinExistence type="predicted"/>
<name>J9GJ48_9ZZZZ</name>
<dbReference type="Gene3D" id="2.30.30.40">
    <property type="entry name" value="SH3 Domains"/>
    <property type="match status" value="1"/>
</dbReference>
<comment type="caution">
    <text evidence="2">The sequence shown here is derived from an EMBL/GenBank/DDBJ whole genome shotgun (WGS) entry which is preliminary data.</text>
</comment>
<feature type="transmembrane region" description="Helical" evidence="1">
    <location>
        <begin position="415"/>
        <end position="442"/>
    </location>
</feature>
<evidence type="ECO:0000313" key="2">
    <source>
        <dbReference type="EMBL" id="EJX07244.1"/>
    </source>
</evidence>
<feature type="transmembrane region" description="Helical" evidence="1">
    <location>
        <begin position="360"/>
        <end position="379"/>
    </location>
</feature>
<reference evidence="2" key="1">
    <citation type="journal article" date="2012" name="PLoS ONE">
        <title>Gene sets for utilization of primary and secondary nutrition supplies in the distal gut of endangered iberian lynx.</title>
        <authorList>
            <person name="Alcaide M."/>
            <person name="Messina E."/>
            <person name="Richter M."/>
            <person name="Bargiela R."/>
            <person name="Peplies J."/>
            <person name="Huws S.A."/>
            <person name="Newbold C.J."/>
            <person name="Golyshin P.N."/>
            <person name="Simon M.A."/>
            <person name="Lopez G."/>
            <person name="Yakimov M.M."/>
            <person name="Ferrer M."/>
        </authorList>
    </citation>
    <scope>NUCLEOTIDE SEQUENCE</scope>
</reference>
<dbReference type="SUPFAM" id="SSF81901">
    <property type="entry name" value="HCP-like"/>
    <property type="match status" value="1"/>
</dbReference>
<organism evidence="2">
    <name type="scientific">gut metagenome</name>
    <dbReference type="NCBI Taxonomy" id="749906"/>
    <lineage>
        <taxon>unclassified sequences</taxon>
        <taxon>metagenomes</taxon>
        <taxon>organismal metagenomes</taxon>
    </lineage>
</organism>
<keyword evidence="1" id="KW-0472">Membrane</keyword>
<keyword evidence="1" id="KW-0812">Transmembrane</keyword>
<dbReference type="InterPro" id="IPR011990">
    <property type="entry name" value="TPR-like_helical_dom_sf"/>
</dbReference>
<feature type="transmembrane region" description="Helical" evidence="1">
    <location>
        <begin position="448"/>
        <end position="467"/>
    </location>
</feature>
<feature type="transmembrane region" description="Helical" evidence="1">
    <location>
        <begin position="179"/>
        <end position="200"/>
    </location>
</feature>
<feature type="transmembrane region" description="Helical" evidence="1">
    <location>
        <begin position="328"/>
        <end position="348"/>
    </location>
</feature>
<protein>
    <submittedName>
        <fullName evidence="2">Membrane protein</fullName>
    </submittedName>
</protein>
<keyword evidence="1" id="KW-1133">Transmembrane helix</keyword>
<dbReference type="Pfam" id="PF14559">
    <property type="entry name" value="TPR_19"/>
    <property type="match status" value="1"/>
</dbReference>
<gene>
    <name evidence="2" type="ORF">EVA_04638</name>
</gene>
<feature type="transmembrane region" description="Helical" evidence="1">
    <location>
        <begin position="234"/>
        <end position="257"/>
    </location>
</feature>
<feature type="transmembrane region" description="Helical" evidence="1">
    <location>
        <begin position="479"/>
        <end position="500"/>
    </location>
</feature>
<dbReference type="EMBL" id="AMCI01000929">
    <property type="protein sequence ID" value="EJX07244.1"/>
    <property type="molecule type" value="Genomic_DNA"/>
</dbReference>